<keyword evidence="2" id="KW-0812">Transmembrane</keyword>
<accession>A0A395NGT3</accession>
<evidence type="ECO:0000256" key="2">
    <source>
        <dbReference type="SAM" id="Phobius"/>
    </source>
</evidence>
<feature type="compositionally biased region" description="Basic and acidic residues" evidence="1">
    <location>
        <begin position="144"/>
        <end position="164"/>
    </location>
</feature>
<feature type="region of interest" description="Disordered" evidence="1">
    <location>
        <begin position="66"/>
        <end position="164"/>
    </location>
</feature>
<gene>
    <name evidence="3" type="ORF">TARUN_6943</name>
</gene>
<reference evidence="3 4" key="1">
    <citation type="journal article" date="2018" name="PLoS Pathog.">
        <title>Evolution of structural diversity of trichothecenes, a family of toxins produced by plant pathogenic and entomopathogenic fungi.</title>
        <authorList>
            <person name="Proctor R.H."/>
            <person name="McCormick S.P."/>
            <person name="Kim H.S."/>
            <person name="Cardoza R.E."/>
            <person name="Stanley A.M."/>
            <person name="Lindo L."/>
            <person name="Kelly A."/>
            <person name="Brown D.W."/>
            <person name="Lee T."/>
            <person name="Vaughan M.M."/>
            <person name="Alexander N.J."/>
            <person name="Busman M."/>
            <person name="Gutierrez S."/>
        </authorList>
    </citation>
    <scope>NUCLEOTIDE SEQUENCE [LARGE SCALE GENOMIC DNA]</scope>
    <source>
        <strain evidence="3 4">IBT 40837</strain>
    </source>
</reference>
<evidence type="ECO:0000256" key="1">
    <source>
        <dbReference type="SAM" id="MobiDB-lite"/>
    </source>
</evidence>
<comment type="caution">
    <text evidence="3">The sequence shown here is derived from an EMBL/GenBank/DDBJ whole genome shotgun (WGS) entry which is preliminary data.</text>
</comment>
<feature type="region of interest" description="Disordered" evidence="1">
    <location>
        <begin position="233"/>
        <end position="278"/>
    </location>
</feature>
<protein>
    <submittedName>
        <fullName evidence="3">Uncharacterized protein</fullName>
    </submittedName>
</protein>
<proteinExistence type="predicted"/>
<keyword evidence="2" id="KW-1133">Transmembrane helix</keyword>
<dbReference type="OrthoDB" id="4900606at2759"/>
<dbReference type="Proteomes" id="UP000266272">
    <property type="component" value="Unassembled WGS sequence"/>
</dbReference>
<sequence>MVFPMFNMPCLHHHHQPPPILHSRDSYDGHISSSEAIGLTIGLTLLVVLIAVLVYFWCWRQNHHHRRSRRRNSESRHRRESQREHADNVAGGTAARTAEMEETPQRQGIDAPNEEEPPLPTIPLTIHHHQHEDKHFHGGQYHNHQHEDNQNSNHDNLDDAQGHRGNVHLDHQTLHHRHRHHRFHHTQHLLFPRDPIVKFEKIVRSPSPGIPVPTRADLEAILNGLDIPLAKEPAQATGRVDTSADEQASARQGEEKRRRKRHHHRHHCHHRHRRVVVH</sequence>
<keyword evidence="4" id="KW-1185">Reference proteome</keyword>
<feature type="compositionally biased region" description="Basic and acidic residues" evidence="1">
    <location>
        <begin position="71"/>
        <end position="87"/>
    </location>
</feature>
<feature type="compositionally biased region" description="Basic residues" evidence="1">
    <location>
        <begin position="257"/>
        <end position="278"/>
    </location>
</feature>
<dbReference type="AlphaFoldDB" id="A0A395NGT3"/>
<feature type="transmembrane region" description="Helical" evidence="2">
    <location>
        <begin position="36"/>
        <end position="59"/>
    </location>
</feature>
<evidence type="ECO:0000313" key="4">
    <source>
        <dbReference type="Proteomes" id="UP000266272"/>
    </source>
</evidence>
<organism evidence="3 4">
    <name type="scientific">Trichoderma arundinaceum</name>
    <dbReference type="NCBI Taxonomy" id="490622"/>
    <lineage>
        <taxon>Eukaryota</taxon>
        <taxon>Fungi</taxon>
        <taxon>Dikarya</taxon>
        <taxon>Ascomycota</taxon>
        <taxon>Pezizomycotina</taxon>
        <taxon>Sordariomycetes</taxon>
        <taxon>Hypocreomycetidae</taxon>
        <taxon>Hypocreales</taxon>
        <taxon>Hypocreaceae</taxon>
        <taxon>Trichoderma</taxon>
    </lineage>
</organism>
<dbReference type="EMBL" id="PXOA01000450">
    <property type="protein sequence ID" value="RFU75306.1"/>
    <property type="molecule type" value="Genomic_DNA"/>
</dbReference>
<evidence type="ECO:0000313" key="3">
    <source>
        <dbReference type="EMBL" id="RFU75306.1"/>
    </source>
</evidence>
<keyword evidence="2" id="KW-0472">Membrane</keyword>
<name>A0A395NGT3_TRIAR</name>